<accession>A0ABV7RHG3</accession>
<proteinExistence type="predicted"/>
<keyword evidence="2" id="KW-1185">Reference proteome</keyword>
<gene>
    <name evidence="1" type="ORF">ACFOLG_11310</name>
</gene>
<dbReference type="RefSeq" id="WP_386091790.1">
    <property type="nucleotide sequence ID" value="NZ_JBHRXN010000031.1"/>
</dbReference>
<name>A0ABV7RHG3_9NEIS</name>
<evidence type="ECO:0000313" key="1">
    <source>
        <dbReference type="EMBL" id="MFC3532772.1"/>
    </source>
</evidence>
<protein>
    <submittedName>
        <fullName evidence="1">Uncharacterized protein</fullName>
    </submittedName>
</protein>
<organism evidence="1 2">
    <name type="scientific">Vogesella facilis</name>
    <dbReference type="NCBI Taxonomy" id="1655232"/>
    <lineage>
        <taxon>Bacteria</taxon>
        <taxon>Pseudomonadati</taxon>
        <taxon>Pseudomonadota</taxon>
        <taxon>Betaproteobacteria</taxon>
        <taxon>Neisseriales</taxon>
        <taxon>Chromobacteriaceae</taxon>
        <taxon>Vogesella</taxon>
    </lineage>
</organism>
<dbReference type="Proteomes" id="UP001595741">
    <property type="component" value="Unassembled WGS sequence"/>
</dbReference>
<comment type="caution">
    <text evidence="1">The sequence shown here is derived from an EMBL/GenBank/DDBJ whole genome shotgun (WGS) entry which is preliminary data.</text>
</comment>
<evidence type="ECO:0000313" key="2">
    <source>
        <dbReference type="Proteomes" id="UP001595741"/>
    </source>
</evidence>
<dbReference type="EMBL" id="JBHRXN010000031">
    <property type="protein sequence ID" value="MFC3532772.1"/>
    <property type="molecule type" value="Genomic_DNA"/>
</dbReference>
<sequence length="55" mass="6595">MNFIAHLFRRQQRSALSRRRIRMAAARLNPVLNVMLAFWAQFHCRHARPPRPCSH</sequence>
<reference evidence="2" key="1">
    <citation type="journal article" date="2019" name="Int. J. Syst. Evol. Microbiol.">
        <title>The Global Catalogue of Microorganisms (GCM) 10K type strain sequencing project: providing services to taxonomists for standard genome sequencing and annotation.</title>
        <authorList>
            <consortium name="The Broad Institute Genomics Platform"/>
            <consortium name="The Broad Institute Genome Sequencing Center for Infectious Disease"/>
            <person name="Wu L."/>
            <person name="Ma J."/>
        </authorList>
    </citation>
    <scope>NUCLEOTIDE SEQUENCE [LARGE SCALE GENOMIC DNA]</scope>
    <source>
        <strain evidence="2">KCTC 42742</strain>
    </source>
</reference>